<evidence type="ECO:0000313" key="3">
    <source>
        <dbReference type="Proteomes" id="UP000663828"/>
    </source>
</evidence>
<proteinExistence type="predicted"/>
<keyword evidence="3" id="KW-1185">Reference proteome</keyword>
<sequence>MSFNSFANNPVIQSLLSKADELTNVQFDANSSITVLGQEQSVSFGGFDTNNITSADSFNQNGVRIEEVDDATANQIIQSLSSSSLTSQYRSVDVGASNNATVVEEASSALASTTNYNNNLYQDPNGPQIIRRPAAQGPLTYRQNVSVRFLQPPPVPSPGPLIIKEVRPPQPPPPPPLVIRQHAPPCPQPPPLVLRERPPQVPTPIPTQTVIRKLPPTSPPPRSIIVERYPPVPARPRDIVIERWLPYSKETQKRKVITYRAPPPPSYPQPRNTIIVYEPVQVNVIRQIHRLGVQPQNPQEYVAQYGHNLLDSASLLAQAQQIGINDNLSSSINNAYQIYQTDASNDYYVSSTQTVWEPEYDYNTTTIEAQRATNSEQPEVYWTDPQEDIRAILQRLGIPLE</sequence>
<comment type="caution">
    <text evidence="2">The sequence shown here is derived from an EMBL/GenBank/DDBJ whole genome shotgun (WGS) entry which is preliminary data.</text>
</comment>
<dbReference type="AlphaFoldDB" id="A0A813QHT9"/>
<name>A0A813QHT9_ADIRI</name>
<evidence type="ECO:0000313" key="2">
    <source>
        <dbReference type="EMBL" id="CAF0767105.1"/>
    </source>
</evidence>
<protein>
    <submittedName>
        <fullName evidence="2">Uncharacterized protein</fullName>
    </submittedName>
</protein>
<dbReference type="EMBL" id="CAJNOR010000037">
    <property type="protein sequence ID" value="CAF0767105.1"/>
    <property type="molecule type" value="Genomic_DNA"/>
</dbReference>
<feature type="region of interest" description="Disordered" evidence="1">
    <location>
        <begin position="192"/>
        <end position="228"/>
    </location>
</feature>
<organism evidence="2 3">
    <name type="scientific">Adineta ricciae</name>
    <name type="common">Rotifer</name>
    <dbReference type="NCBI Taxonomy" id="249248"/>
    <lineage>
        <taxon>Eukaryota</taxon>
        <taxon>Metazoa</taxon>
        <taxon>Spiralia</taxon>
        <taxon>Gnathifera</taxon>
        <taxon>Rotifera</taxon>
        <taxon>Eurotatoria</taxon>
        <taxon>Bdelloidea</taxon>
        <taxon>Adinetida</taxon>
        <taxon>Adinetidae</taxon>
        <taxon>Adineta</taxon>
    </lineage>
</organism>
<evidence type="ECO:0000256" key="1">
    <source>
        <dbReference type="SAM" id="MobiDB-lite"/>
    </source>
</evidence>
<reference evidence="2" key="1">
    <citation type="submission" date="2021-02" db="EMBL/GenBank/DDBJ databases">
        <authorList>
            <person name="Nowell W R."/>
        </authorList>
    </citation>
    <scope>NUCLEOTIDE SEQUENCE</scope>
</reference>
<gene>
    <name evidence="2" type="ORF">XAT740_LOCUS1251</name>
</gene>
<accession>A0A813QHT9</accession>
<dbReference type="Proteomes" id="UP000663828">
    <property type="component" value="Unassembled WGS sequence"/>
</dbReference>